<sequence>MCMEGACPLRGVAPPWAKLLVRVADLFRNENVEINKLIFTSLKGLTK</sequence>
<dbReference type="EMBL" id="CP133621">
    <property type="protein sequence ID" value="WMV50341.1"/>
    <property type="molecule type" value="Genomic_DNA"/>
</dbReference>
<dbReference type="Proteomes" id="UP001234989">
    <property type="component" value="Chromosome 10"/>
</dbReference>
<evidence type="ECO:0000313" key="2">
    <source>
        <dbReference type="Proteomes" id="UP001234989"/>
    </source>
</evidence>
<keyword evidence="2" id="KW-1185">Reference proteome</keyword>
<accession>A0AAF0ZSY3</accession>
<dbReference type="AlphaFoldDB" id="A0AAF0ZSY3"/>
<proteinExistence type="predicted"/>
<reference evidence="1" key="1">
    <citation type="submission" date="2023-08" db="EMBL/GenBank/DDBJ databases">
        <title>A de novo genome assembly of Solanum verrucosum Schlechtendal, a Mexican diploid species geographically isolated from the other diploid A-genome species in potato relatives.</title>
        <authorList>
            <person name="Hosaka K."/>
        </authorList>
    </citation>
    <scope>NUCLEOTIDE SEQUENCE</scope>
    <source>
        <tissue evidence="1">Young leaves</tissue>
    </source>
</reference>
<protein>
    <submittedName>
        <fullName evidence="1">Uncharacterized protein</fullName>
    </submittedName>
</protein>
<organism evidence="1 2">
    <name type="scientific">Solanum verrucosum</name>
    <dbReference type="NCBI Taxonomy" id="315347"/>
    <lineage>
        <taxon>Eukaryota</taxon>
        <taxon>Viridiplantae</taxon>
        <taxon>Streptophyta</taxon>
        <taxon>Embryophyta</taxon>
        <taxon>Tracheophyta</taxon>
        <taxon>Spermatophyta</taxon>
        <taxon>Magnoliopsida</taxon>
        <taxon>eudicotyledons</taxon>
        <taxon>Gunneridae</taxon>
        <taxon>Pentapetalae</taxon>
        <taxon>asterids</taxon>
        <taxon>lamiids</taxon>
        <taxon>Solanales</taxon>
        <taxon>Solanaceae</taxon>
        <taxon>Solanoideae</taxon>
        <taxon>Solaneae</taxon>
        <taxon>Solanum</taxon>
    </lineage>
</organism>
<name>A0AAF0ZSY3_SOLVR</name>
<evidence type="ECO:0000313" key="1">
    <source>
        <dbReference type="EMBL" id="WMV50341.1"/>
    </source>
</evidence>
<gene>
    <name evidence="1" type="ORF">MTR67_043726</name>
</gene>